<reference evidence="1" key="1">
    <citation type="submission" date="2020-11" db="EMBL/GenBank/DDBJ databases">
        <authorList>
            <consortium name="DOE Joint Genome Institute"/>
            <person name="Ahrendt S."/>
            <person name="Riley R."/>
            <person name="Andreopoulos W."/>
            <person name="Labutti K."/>
            <person name="Pangilinan J."/>
            <person name="Ruiz-Duenas F.J."/>
            <person name="Barrasa J.M."/>
            <person name="Sanchez-Garcia M."/>
            <person name="Camarero S."/>
            <person name="Miyauchi S."/>
            <person name="Serrano A."/>
            <person name="Linde D."/>
            <person name="Babiker R."/>
            <person name="Drula E."/>
            <person name="Ayuso-Fernandez I."/>
            <person name="Pacheco R."/>
            <person name="Padilla G."/>
            <person name="Ferreira P."/>
            <person name="Barriuso J."/>
            <person name="Kellner H."/>
            <person name="Castanera R."/>
            <person name="Alfaro M."/>
            <person name="Ramirez L."/>
            <person name="Pisabarro A.G."/>
            <person name="Kuo A."/>
            <person name="Tritt A."/>
            <person name="Lipzen A."/>
            <person name="He G."/>
            <person name="Yan M."/>
            <person name="Ng V."/>
            <person name="Cullen D."/>
            <person name="Martin F."/>
            <person name="Rosso M.-N."/>
            <person name="Henrissat B."/>
            <person name="Hibbett D."/>
            <person name="Martinez A.T."/>
            <person name="Grigoriev I.V."/>
        </authorList>
    </citation>
    <scope>NUCLEOTIDE SEQUENCE</scope>
    <source>
        <strain evidence="1">ATCC 90797</strain>
    </source>
</reference>
<dbReference type="Proteomes" id="UP000807025">
    <property type="component" value="Unassembled WGS sequence"/>
</dbReference>
<dbReference type="AlphaFoldDB" id="A0A9P6A887"/>
<dbReference type="EMBL" id="MU154522">
    <property type="protein sequence ID" value="KAF9501777.1"/>
    <property type="molecule type" value="Genomic_DNA"/>
</dbReference>
<evidence type="ECO:0000313" key="1">
    <source>
        <dbReference type="EMBL" id="KAF9501777.1"/>
    </source>
</evidence>
<dbReference type="SUPFAM" id="SSF51430">
    <property type="entry name" value="NAD(P)-linked oxidoreductase"/>
    <property type="match status" value="1"/>
</dbReference>
<organism evidence="1 2">
    <name type="scientific">Pleurotus eryngii</name>
    <name type="common">Boletus of the steppes</name>
    <dbReference type="NCBI Taxonomy" id="5323"/>
    <lineage>
        <taxon>Eukaryota</taxon>
        <taxon>Fungi</taxon>
        <taxon>Dikarya</taxon>
        <taxon>Basidiomycota</taxon>
        <taxon>Agaricomycotina</taxon>
        <taxon>Agaricomycetes</taxon>
        <taxon>Agaricomycetidae</taxon>
        <taxon>Agaricales</taxon>
        <taxon>Pleurotineae</taxon>
        <taxon>Pleurotaceae</taxon>
        <taxon>Pleurotus</taxon>
    </lineage>
</organism>
<sequence>MGNEKEVEKQSTLRGFHEKRFTLPKLPNDAHHKMLESFEELLEELACGYVDLDLMHCPFATTTDSCGKIRRLSPDEHPTSTDT</sequence>
<dbReference type="InterPro" id="IPR036812">
    <property type="entry name" value="NAD(P)_OxRdtase_dom_sf"/>
</dbReference>
<protein>
    <submittedName>
        <fullName evidence="1">Uncharacterized protein</fullName>
    </submittedName>
</protein>
<evidence type="ECO:0000313" key="2">
    <source>
        <dbReference type="Proteomes" id="UP000807025"/>
    </source>
</evidence>
<accession>A0A9P6A887</accession>
<gene>
    <name evidence="1" type="ORF">BDN71DRAFT_1438451</name>
</gene>
<name>A0A9P6A887_PLEER</name>
<keyword evidence="2" id="KW-1185">Reference proteome</keyword>
<comment type="caution">
    <text evidence="1">The sequence shown here is derived from an EMBL/GenBank/DDBJ whole genome shotgun (WGS) entry which is preliminary data.</text>
</comment>
<proteinExistence type="predicted"/>